<gene>
    <name evidence="2" type="ORF">M4438_32610</name>
</gene>
<dbReference type="Proteomes" id="UP001202052">
    <property type="component" value="Unassembled WGS sequence"/>
</dbReference>
<evidence type="ECO:0000313" key="3">
    <source>
        <dbReference type="Proteomes" id="UP001202052"/>
    </source>
</evidence>
<evidence type="ECO:0000259" key="1">
    <source>
        <dbReference type="Pfam" id="PF01833"/>
    </source>
</evidence>
<evidence type="ECO:0000313" key="2">
    <source>
        <dbReference type="EMBL" id="MCL3998195.1"/>
    </source>
</evidence>
<dbReference type="InterPro" id="IPR013783">
    <property type="entry name" value="Ig-like_fold"/>
</dbReference>
<dbReference type="SUPFAM" id="SSF81296">
    <property type="entry name" value="E set domains"/>
    <property type="match status" value="1"/>
</dbReference>
<name>A0ABT0P374_9ACTN</name>
<sequence>MTTPKITSLAPTSGRAGDSVVITGEDLATTGSVWFTDASKNTQDAEFTMHKDHSVTTTVPDLMAAGTGSVFVELDDTDATSSDPYTFTIDP</sequence>
<keyword evidence="3" id="KW-1185">Reference proteome</keyword>
<dbReference type="RefSeq" id="WP_249492894.1">
    <property type="nucleotide sequence ID" value="NZ_JAMCCK010000057.1"/>
</dbReference>
<feature type="domain" description="IPT/TIG" evidence="1">
    <location>
        <begin position="4"/>
        <end position="89"/>
    </location>
</feature>
<dbReference type="InterPro" id="IPR002909">
    <property type="entry name" value="IPT_dom"/>
</dbReference>
<dbReference type="Gene3D" id="2.60.40.10">
    <property type="entry name" value="Immunoglobulins"/>
    <property type="match status" value="1"/>
</dbReference>
<dbReference type="Pfam" id="PF01833">
    <property type="entry name" value="TIG"/>
    <property type="match status" value="1"/>
</dbReference>
<accession>A0ABT0P374</accession>
<organism evidence="2 3">
    <name type="scientific">Streptomyces lavenduligriseus</name>
    <dbReference type="NCBI Taxonomy" id="67315"/>
    <lineage>
        <taxon>Bacteria</taxon>
        <taxon>Bacillati</taxon>
        <taxon>Actinomycetota</taxon>
        <taxon>Actinomycetes</taxon>
        <taxon>Kitasatosporales</taxon>
        <taxon>Streptomycetaceae</taxon>
        <taxon>Streptomyces</taxon>
    </lineage>
</organism>
<comment type="caution">
    <text evidence="2">The sequence shown here is derived from an EMBL/GenBank/DDBJ whole genome shotgun (WGS) entry which is preliminary data.</text>
</comment>
<protein>
    <submittedName>
        <fullName evidence="2">IPT/TIG domain-containing protein</fullName>
    </submittedName>
</protein>
<dbReference type="EMBL" id="JAMCCK010000057">
    <property type="protein sequence ID" value="MCL3998195.1"/>
    <property type="molecule type" value="Genomic_DNA"/>
</dbReference>
<reference evidence="2 3" key="1">
    <citation type="submission" date="2022-05" db="EMBL/GenBank/DDBJ databases">
        <title>Genome Resource of Streptomyces lavenduligriseus GA1-1, a Strain with Broad-Spectrum Antifungal Activity against Phytopathogenic Fungi.</title>
        <authorList>
            <person name="Qi D."/>
        </authorList>
    </citation>
    <scope>NUCLEOTIDE SEQUENCE [LARGE SCALE GENOMIC DNA]</scope>
    <source>
        <strain evidence="2 3">GA1-1</strain>
    </source>
</reference>
<dbReference type="CDD" id="cd00102">
    <property type="entry name" value="IPT"/>
    <property type="match status" value="1"/>
</dbReference>
<dbReference type="InterPro" id="IPR014756">
    <property type="entry name" value="Ig_E-set"/>
</dbReference>
<proteinExistence type="predicted"/>